<dbReference type="InterPro" id="IPR038492">
    <property type="entry name" value="GBBH-like_N_sf"/>
</dbReference>
<evidence type="ECO:0000313" key="5">
    <source>
        <dbReference type="Proteomes" id="UP000291613"/>
    </source>
</evidence>
<dbReference type="EMBL" id="SIUB01000001">
    <property type="protein sequence ID" value="TBN55297.1"/>
    <property type="molecule type" value="Genomic_DNA"/>
</dbReference>
<name>A0A4Q9GTZ2_9HYPH</name>
<gene>
    <name evidence="4" type="ORF">EYR15_03995</name>
</gene>
<sequence>MPLSSVGRLSQGPPVDAVAATNCCRGRLRSGPLEPLQAQRASPLVHSLEAITAQPHFDPAETPVEAAVSRGGGTLTLTFSDGPAASVAAGALRLRCRCAWCTRARADGRFPDAFDGAAIVAVEAVGGYAAHLVFADGHDRGIFPWSYLRAIAAETGPATGTA</sequence>
<comment type="caution">
    <text evidence="4">The sequence shown here is derived from an EMBL/GenBank/DDBJ whole genome shotgun (WGS) entry which is preliminary data.</text>
</comment>
<feature type="domain" description="Gamma-butyrobetaine hydroxylase-like N-terminal" evidence="3">
    <location>
        <begin position="69"/>
        <end position="149"/>
    </location>
</feature>
<dbReference type="Pfam" id="PF06155">
    <property type="entry name" value="GBBH-like_N"/>
    <property type="match status" value="1"/>
</dbReference>
<dbReference type="GO" id="GO:0046872">
    <property type="term" value="F:metal ion binding"/>
    <property type="evidence" value="ECO:0007669"/>
    <property type="project" value="UniProtKB-KW"/>
</dbReference>
<dbReference type="Gene3D" id="3.30.2020.30">
    <property type="match status" value="1"/>
</dbReference>
<proteinExistence type="predicted"/>
<keyword evidence="2" id="KW-0408">Iron</keyword>
<evidence type="ECO:0000313" key="4">
    <source>
        <dbReference type="EMBL" id="TBN55297.1"/>
    </source>
</evidence>
<dbReference type="OrthoDB" id="9794178at2"/>
<keyword evidence="1" id="KW-0479">Metal-binding</keyword>
<keyword evidence="5" id="KW-1185">Reference proteome</keyword>
<evidence type="ECO:0000256" key="2">
    <source>
        <dbReference type="ARBA" id="ARBA00023004"/>
    </source>
</evidence>
<dbReference type="PANTHER" id="PTHR35303">
    <property type="entry name" value="OS02G0197800 PROTEIN"/>
    <property type="match status" value="1"/>
</dbReference>
<dbReference type="Proteomes" id="UP000291613">
    <property type="component" value="Unassembled WGS sequence"/>
</dbReference>
<reference evidence="4 5" key="1">
    <citation type="submission" date="2019-02" db="EMBL/GenBank/DDBJ databases">
        <title>Hansschlegelia quercus sp. nov., a novel methylotrophic bacterium from buds of oak (Quercus robur L.).</title>
        <authorList>
            <person name="Agafonova N.V."/>
            <person name="Kaparullina E.N."/>
            <person name="Grouzdev D.S."/>
            <person name="Doronina N.V."/>
        </authorList>
    </citation>
    <scope>NUCLEOTIDE SEQUENCE [LARGE SCALE GENOMIC DNA]</scope>
    <source>
        <strain evidence="4 5">Dub</strain>
    </source>
</reference>
<dbReference type="AlphaFoldDB" id="A0A4Q9GTZ2"/>
<accession>A0A4Q9GTZ2</accession>
<evidence type="ECO:0000259" key="3">
    <source>
        <dbReference type="Pfam" id="PF06155"/>
    </source>
</evidence>
<organism evidence="4 5">
    <name type="scientific">Hansschlegelia quercus</name>
    <dbReference type="NCBI Taxonomy" id="2528245"/>
    <lineage>
        <taxon>Bacteria</taxon>
        <taxon>Pseudomonadati</taxon>
        <taxon>Pseudomonadota</taxon>
        <taxon>Alphaproteobacteria</taxon>
        <taxon>Hyphomicrobiales</taxon>
        <taxon>Methylopilaceae</taxon>
        <taxon>Hansschlegelia</taxon>
    </lineage>
</organism>
<evidence type="ECO:0000256" key="1">
    <source>
        <dbReference type="ARBA" id="ARBA00022723"/>
    </source>
</evidence>
<protein>
    <submittedName>
        <fullName evidence="4">DUF971 domain-containing protein</fullName>
    </submittedName>
</protein>
<dbReference type="InterPro" id="IPR010376">
    <property type="entry name" value="GBBH-like_N"/>
</dbReference>